<reference evidence="1" key="1">
    <citation type="submission" date="2018-05" db="EMBL/GenBank/DDBJ databases">
        <authorList>
            <person name="Lanie J.A."/>
            <person name="Ng W.-L."/>
            <person name="Kazmierczak K.M."/>
            <person name="Andrzejewski T.M."/>
            <person name="Davidsen T.M."/>
            <person name="Wayne K.J."/>
            <person name="Tettelin H."/>
            <person name="Glass J.I."/>
            <person name="Rusch D."/>
            <person name="Podicherti R."/>
            <person name="Tsui H.-C.T."/>
            <person name="Winkler M.E."/>
        </authorList>
    </citation>
    <scope>NUCLEOTIDE SEQUENCE</scope>
</reference>
<name>A0A382T5U4_9ZZZZ</name>
<dbReference type="AlphaFoldDB" id="A0A382T5U4"/>
<organism evidence="1">
    <name type="scientific">marine metagenome</name>
    <dbReference type="NCBI Taxonomy" id="408172"/>
    <lineage>
        <taxon>unclassified sequences</taxon>
        <taxon>metagenomes</taxon>
        <taxon>ecological metagenomes</taxon>
    </lineage>
</organism>
<sequence length="74" mass="8845">MHSIRVTFKNGKIWDVVVNDDTQPKNPLNKLEKTLQDLFVAYENTIKHIDFRVDTDRVKKDIQKRTRGFMKKNK</sequence>
<dbReference type="EMBL" id="UINC01134101">
    <property type="protein sequence ID" value="SVD17426.1"/>
    <property type="molecule type" value="Genomic_DNA"/>
</dbReference>
<accession>A0A382T5U4</accession>
<proteinExistence type="predicted"/>
<evidence type="ECO:0000313" key="1">
    <source>
        <dbReference type="EMBL" id="SVD17426.1"/>
    </source>
</evidence>
<protein>
    <submittedName>
        <fullName evidence="1">Uncharacterized protein</fullName>
    </submittedName>
</protein>
<gene>
    <name evidence="1" type="ORF">METZ01_LOCUS370280</name>
</gene>